<name>A0A6J6UIQ4_9ZZZZ</name>
<proteinExistence type="predicted"/>
<feature type="region of interest" description="Disordered" evidence="1">
    <location>
        <begin position="1"/>
        <end position="20"/>
    </location>
</feature>
<sequence>MAIAANANNEYETSVKRQNGIQRIPIATSHVGNSAATGASEVIAAIST</sequence>
<dbReference type="EMBL" id="CAEZZK010000088">
    <property type="protein sequence ID" value="CAB4758563.1"/>
    <property type="molecule type" value="Genomic_DNA"/>
</dbReference>
<evidence type="ECO:0000256" key="1">
    <source>
        <dbReference type="SAM" id="MobiDB-lite"/>
    </source>
</evidence>
<gene>
    <name evidence="2" type="ORF">UFOPK2855_00540</name>
</gene>
<organism evidence="2">
    <name type="scientific">freshwater metagenome</name>
    <dbReference type="NCBI Taxonomy" id="449393"/>
    <lineage>
        <taxon>unclassified sequences</taxon>
        <taxon>metagenomes</taxon>
        <taxon>ecological metagenomes</taxon>
    </lineage>
</organism>
<protein>
    <submittedName>
        <fullName evidence="2">Unannotated protein</fullName>
    </submittedName>
</protein>
<reference evidence="2" key="1">
    <citation type="submission" date="2020-05" db="EMBL/GenBank/DDBJ databases">
        <authorList>
            <person name="Chiriac C."/>
            <person name="Salcher M."/>
            <person name="Ghai R."/>
            <person name="Kavagutti S V."/>
        </authorList>
    </citation>
    <scope>NUCLEOTIDE SEQUENCE</scope>
</reference>
<evidence type="ECO:0000313" key="2">
    <source>
        <dbReference type="EMBL" id="CAB4758563.1"/>
    </source>
</evidence>
<accession>A0A6J6UIQ4</accession>
<dbReference type="AlphaFoldDB" id="A0A6J6UIQ4"/>